<dbReference type="AlphaFoldDB" id="A0AAW2WTN2"/>
<evidence type="ECO:0000256" key="5">
    <source>
        <dbReference type="SAM" id="MobiDB-lite"/>
    </source>
</evidence>
<keyword evidence="3" id="KW-0862">Zinc</keyword>
<evidence type="ECO:0000313" key="7">
    <source>
        <dbReference type="EMBL" id="KAL0444758.1"/>
    </source>
</evidence>
<dbReference type="PROSITE" id="PS50966">
    <property type="entry name" value="ZF_SWIM"/>
    <property type="match status" value="1"/>
</dbReference>
<name>A0AAW2WTN2_9LAMI</name>
<sequence>MAAAKWRGRICPRISCFDGSQYAVDLSKRSCSCRKWDLTGIPCKHAISAICNQKDDPEDYVADCYSVQTYKRVYASAMLIGGDNVWTESYFIPPLPPNFGRRSGRPSRARRRDPDEPMMKNKNGKKGATLKLKRQ</sequence>
<dbReference type="InterPro" id="IPR007527">
    <property type="entry name" value="Znf_SWIM"/>
</dbReference>
<keyword evidence="2 4" id="KW-0863">Zinc-finger</keyword>
<dbReference type="PANTHER" id="PTHR31973">
    <property type="entry name" value="POLYPROTEIN, PUTATIVE-RELATED"/>
    <property type="match status" value="1"/>
</dbReference>
<evidence type="ECO:0000256" key="4">
    <source>
        <dbReference type="PROSITE-ProRule" id="PRU00325"/>
    </source>
</evidence>
<reference evidence="7" key="2">
    <citation type="journal article" date="2024" name="Plant">
        <title>Genomic evolution and insights into agronomic trait innovations of Sesamum species.</title>
        <authorList>
            <person name="Miao H."/>
            <person name="Wang L."/>
            <person name="Qu L."/>
            <person name="Liu H."/>
            <person name="Sun Y."/>
            <person name="Le M."/>
            <person name="Wang Q."/>
            <person name="Wei S."/>
            <person name="Zheng Y."/>
            <person name="Lin W."/>
            <person name="Duan Y."/>
            <person name="Cao H."/>
            <person name="Xiong S."/>
            <person name="Wang X."/>
            <person name="Wei L."/>
            <person name="Li C."/>
            <person name="Ma Q."/>
            <person name="Ju M."/>
            <person name="Zhao R."/>
            <person name="Li G."/>
            <person name="Mu C."/>
            <person name="Tian Q."/>
            <person name="Mei H."/>
            <person name="Zhang T."/>
            <person name="Gao T."/>
            <person name="Zhang H."/>
        </authorList>
    </citation>
    <scope>NUCLEOTIDE SEQUENCE</scope>
    <source>
        <strain evidence="7">KEN1</strain>
    </source>
</reference>
<reference evidence="7" key="1">
    <citation type="submission" date="2020-06" db="EMBL/GenBank/DDBJ databases">
        <authorList>
            <person name="Li T."/>
            <person name="Hu X."/>
            <person name="Zhang T."/>
            <person name="Song X."/>
            <person name="Zhang H."/>
            <person name="Dai N."/>
            <person name="Sheng W."/>
            <person name="Hou X."/>
            <person name="Wei L."/>
        </authorList>
    </citation>
    <scope>NUCLEOTIDE SEQUENCE</scope>
    <source>
        <strain evidence="7">KEN1</strain>
        <tissue evidence="7">Leaf</tissue>
    </source>
</reference>
<organism evidence="7">
    <name type="scientific">Sesamum latifolium</name>
    <dbReference type="NCBI Taxonomy" id="2727402"/>
    <lineage>
        <taxon>Eukaryota</taxon>
        <taxon>Viridiplantae</taxon>
        <taxon>Streptophyta</taxon>
        <taxon>Embryophyta</taxon>
        <taxon>Tracheophyta</taxon>
        <taxon>Spermatophyta</taxon>
        <taxon>Magnoliopsida</taxon>
        <taxon>eudicotyledons</taxon>
        <taxon>Gunneridae</taxon>
        <taxon>Pentapetalae</taxon>
        <taxon>asterids</taxon>
        <taxon>lamiids</taxon>
        <taxon>Lamiales</taxon>
        <taxon>Pedaliaceae</taxon>
        <taxon>Sesamum</taxon>
    </lineage>
</organism>
<accession>A0AAW2WTN2</accession>
<dbReference type="SMART" id="SM00575">
    <property type="entry name" value="ZnF_PMZ"/>
    <property type="match status" value="1"/>
</dbReference>
<evidence type="ECO:0000256" key="1">
    <source>
        <dbReference type="ARBA" id="ARBA00022723"/>
    </source>
</evidence>
<dbReference type="Pfam" id="PF04434">
    <property type="entry name" value="SWIM"/>
    <property type="match status" value="1"/>
</dbReference>
<dbReference type="PANTHER" id="PTHR31973:SF187">
    <property type="entry name" value="MUTATOR TRANSPOSASE MUDRA PROTEIN"/>
    <property type="match status" value="1"/>
</dbReference>
<protein>
    <recommendedName>
        <fullName evidence="6">SWIM-type domain-containing protein</fullName>
    </recommendedName>
</protein>
<proteinExistence type="predicted"/>
<comment type="caution">
    <text evidence="7">The sequence shown here is derived from an EMBL/GenBank/DDBJ whole genome shotgun (WGS) entry which is preliminary data.</text>
</comment>
<evidence type="ECO:0000256" key="3">
    <source>
        <dbReference type="ARBA" id="ARBA00022833"/>
    </source>
</evidence>
<dbReference type="EMBL" id="JACGWN010000007">
    <property type="protein sequence ID" value="KAL0444758.1"/>
    <property type="molecule type" value="Genomic_DNA"/>
</dbReference>
<dbReference type="InterPro" id="IPR006564">
    <property type="entry name" value="Znf_PMZ"/>
</dbReference>
<evidence type="ECO:0000259" key="6">
    <source>
        <dbReference type="PROSITE" id="PS50966"/>
    </source>
</evidence>
<keyword evidence="1" id="KW-0479">Metal-binding</keyword>
<dbReference type="GO" id="GO:0008270">
    <property type="term" value="F:zinc ion binding"/>
    <property type="evidence" value="ECO:0007669"/>
    <property type="project" value="UniProtKB-KW"/>
</dbReference>
<feature type="compositionally biased region" description="Basic residues" evidence="5">
    <location>
        <begin position="102"/>
        <end position="111"/>
    </location>
</feature>
<gene>
    <name evidence="7" type="ORF">Slati_2198500</name>
</gene>
<feature type="domain" description="SWIM-type" evidence="6">
    <location>
        <begin position="22"/>
        <end position="54"/>
    </location>
</feature>
<evidence type="ECO:0000256" key="2">
    <source>
        <dbReference type="ARBA" id="ARBA00022771"/>
    </source>
</evidence>
<feature type="region of interest" description="Disordered" evidence="5">
    <location>
        <begin position="95"/>
        <end position="135"/>
    </location>
</feature>